<evidence type="ECO:0000256" key="2">
    <source>
        <dbReference type="ARBA" id="ARBA00020515"/>
    </source>
</evidence>
<dbReference type="InterPro" id="IPR035906">
    <property type="entry name" value="MetI-like_sf"/>
</dbReference>
<dbReference type="PROSITE" id="PS50928">
    <property type="entry name" value="ABC_TM1"/>
    <property type="match status" value="1"/>
</dbReference>
<comment type="similarity">
    <text evidence="8">Belongs to the binding-protein-dependent transport system permease family.</text>
</comment>
<feature type="transmembrane region" description="Helical" evidence="8">
    <location>
        <begin position="464"/>
        <end position="485"/>
    </location>
</feature>
<evidence type="ECO:0000259" key="9">
    <source>
        <dbReference type="PROSITE" id="PS50928"/>
    </source>
</evidence>
<dbReference type="OrthoDB" id="9794684at2"/>
<dbReference type="GO" id="GO:0005886">
    <property type="term" value="C:plasma membrane"/>
    <property type="evidence" value="ECO:0007669"/>
    <property type="project" value="UniProtKB-SubCell"/>
</dbReference>
<dbReference type="Proteomes" id="UP000004947">
    <property type="component" value="Unassembled WGS sequence"/>
</dbReference>
<proteinExistence type="inferred from homology"/>
<reference evidence="10 11" key="1">
    <citation type="journal article" date="2010" name="J. Bacteriol.">
        <title>Genome sequence of Lentisphaera araneosa HTCC2155T, the type species of the order Lentisphaerales in the phylum Lentisphaerae.</title>
        <authorList>
            <person name="Thrash J.C."/>
            <person name="Cho J.C."/>
            <person name="Vergin K.L."/>
            <person name="Morris R.M."/>
            <person name="Giovannoni S.J."/>
        </authorList>
    </citation>
    <scope>NUCLEOTIDE SEQUENCE [LARGE SCALE GENOMIC DNA]</scope>
    <source>
        <strain evidence="10 11">HTCC2155</strain>
    </source>
</reference>
<protein>
    <recommendedName>
        <fullName evidence="2">sn-glycerol-3-phosphate transport system permease protein UgpE</fullName>
    </recommendedName>
</protein>
<feature type="transmembrane region" description="Helical" evidence="8">
    <location>
        <begin position="403"/>
        <end position="425"/>
    </location>
</feature>
<dbReference type="STRING" id="313628.LNTAR_12431"/>
<evidence type="ECO:0000256" key="6">
    <source>
        <dbReference type="ARBA" id="ARBA00022989"/>
    </source>
</evidence>
<comment type="caution">
    <text evidence="10">The sequence shown here is derived from an EMBL/GenBank/DDBJ whole genome shotgun (WGS) entry which is preliminary data.</text>
</comment>
<dbReference type="AlphaFoldDB" id="A6DJT7"/>
<dbReference type="InterPro" id="IPR000515">
    <property type="entry name" value="MetI-like"/>
</dbReference>
<keyword evidence="6 8" id="KW-1133">Transmembrane helix</keyword>
<evidence type="ECO:0000256" key="8">
    <source>
        <dbReference type="RuleBase" id="RU363032"/>
    </source>
</evidence>
<keyword evidence="7 8" id="KW-0472">Membrane</keyword>
<feature type="transmembrane region" description="Helical" evidence="8">
    <location>
        <begin position="563"/>
        <end position="586"/>
    </location>
</feature>
<feature type="transmembrane region" description="Helical" evidence="8">
    <location>
        <begin position="437"/>
        <end position="458"/>
    </location>
</feature>
<dbReference type="SUPFAM" id="SSF161098">
    <property type="entry name" value="MetI-like"/>
    <property type="match status" value="1"/>
</dbReference>
<evidence type="ECO:0000256" key="4">
    <source>
        <dbReference type="ARBA" id="ARBA00022475"/>
    </source>
</evidence>
<feature type="domain" description="ABC transmembrane type-1" evidence="9">
    <location>
        <begin position="400"/>
        <end position="587"/>
    </location>
</feature>
<sequence>MSIILLTEKKNFSIRILYACMYLILAVGALSMVYPFLLMVSGSMKSRIDENEFNIVPTYLHDESMLFRKQIESKYNENLQLYLQSNGDQVFNFRNIEMPTAHKPALVTDWIEFNQTNLPLSWFVIGYGPTGDGKIIQRNEREFRNYIKEVCNNDLTEFSTRFGEPLENWFFLKFQSERLLDRTFLLNRTELFKNFYEFKSKIKSEDRIFMSAMGAYSKFLKQTGAEAEVLKKKITSPSMERWVRTILHPQFVNFSSDGLSHWNKFLVQKYQKVEFLNKLYNTTYESFDEVPLPTDRIYSSPQVTDYMLFISDKKNSPAEFISLTTPEFTWQEFLIKKYGSLEKINAAHDRDFSSIQEVRMPQKEFDYAMVIKNKSDVKSNFLTRNFTMVFEYVLLYGKGLSNTVVYCLLSIVLSLLVNPIAAYALSRYKLQSQFKILLFLIATMAFPAVVTMIPNFLLLRDLGLLNTFAALLLPSMANGYSIFLLKGFFDSLPRELYEAADIDGASEWNKFWMITMNLSKPILAVIALGAFNGAYSNFMFAFILCQDREMWTLMVWLYQLQQFSSQGVVFASLLVAAVPTLLIFIFCQNLIIKGIVVPTEK</sequence>
<dbReference type="GO" id="GO:0055085">
    <property type="term" value="P:transmembrane transport"/>
    <property type="evidence" value="ECO:0007669"/>
    <property type="project" value="InterPro"/>
</dbReference>
<evidence type="ECO:0000313" key="10">
    <source>
        <dbReference type="EMBL" id="EDM28161.1"/>
    </source>
</evidence>
<dbReference type="eggNOG" id="COG0395">
    <property type="taxonomic scope" value="Bacteria"/>
</dbReference>
<evidence type="ECO:0000256" key="7">
    <source>
        <dbReference type="ARBA" id="ARBA00023136"/>
    </source>
</evidence>
<organism evidence="10 11">
    <name type="scientific">Lentisphaera araneosa HTCC2155</name>
    <dbReference type="NCBI Taxonomy" id="313628"/>
    <lineage>
        <taxon>Bacteria</taxon>
        <taxon>Pseudomonadati</taxon>
        <taxon>Lentisphaerota</taxon>
        <taxon>Lentisphaeria</taxon>
        <taxon>Lentisphaerales</taxon>
        <taxon>Lentisphaeraceae</taxon>
        <taxon>Lentisphaera</taxon>
    </lineage>
</organism>
<dbReference type="EMBL" id="ABCK01000006">
    <property type="protein sequence ID" value="EDM28161.1"/>
    <property type="molecule type" value="Genomic_DNA"/>
</dbReference>
<evidence type="ECO:0000256" key="5">
    <source>
        <dbReference type="ARBA" id="ARBA00022692"/>
    </source>
</evidence>
<dbReference type="Gene3D" id="3.20.20.80">
    <property type="entry name" value="Glycosidases"/>
    <property type="match status" value="1"/>
</dbReference>
<comment type="subcellular location">
    <subcellularLocation>
        <location evidence="1 8">Cell membrane</location>
        <topology evidence="1 8">Multi-pass membrane protein</topology>
    </subcellularLocation>
</comment>
<evidence type="ECO:0000313" key="11">
    <source>
        <dbReference type="Proteomes" id="UP000004947"/>
    </source>
</evidence>
<dbReference type="PANTHER" id="PTHR43744">
    <property type="entry name" value="ABC TRANSPORTER PERMEASE PROTEIN MG189-RELATED-RELATED"/>
    <property type="match status" value="1"/>
</dbReference>
<gene>
    <name evidence="10" type="ORF">LNTAR_12431</name>
</gene>
<keyword evidence="11" id="KW-1185">Reference proteome</keyword>
<accession>A6DJT7</accession>
<dbReference type="Gene3D" id="1.10.3720.10">
    <property type="entry name" value="MetI-like"/>
    <property type="match status" value="1"/>
</dbReference>
<keyword evidence="3 8" id="KW-0813">Transport</keyword>
<keyword evidence="4" id="KW-1003">Cell membrane</keyword>
<dbReference type="Pfam" id="PF00528">
    <property type="entry name" value="BPD_transp_1"/>
    <property type="match status" value="1"/>
</dbReference>
<dbReference type="CDD" id="cd06261">
    <property type="entry name" value="TM_PBP2"/>
    <property type="match status" value="1"/>
</dbReference>
<feature type="transmembrane region" description="Helical" evidence="8">
    <location>
        <begin position="16"/>
        <end position="37"/>
    </location>
</feature>
<evidence type="ECO:0000256" key="3">
    <source>
        <dbReference type="ARBA" id="ARBA00022448"/>
    </source>
</evidence>
<name>A6DJT7_9BACT</name>
<dbReference type="RefSeq" id="WP_007278153.1">
    <property type="nucleotide sequence ID" value="NZ_ABCK01000006.1"/>
</dbReference>
<evidence type="ECO:0000256" key="1">
    <source>
        <dbReference type="ARBA" id="ARBA00004651"/>
    </source>
</evidence>
<keyword evidence="5 8" id="KW-0812">Transmembrane</keyword>
<dbReference type="PANTHER" id="PTHR43744:SF8">
    <property type="entry name" value="SN-GLYCEROL-3-PHOSPHATE TRANSPORT SYSTEM PERMEASE PROTEIN UGPE"/>
    <property type="match status" value="1"/>
</dbReference>
<feature type="transmembrane region" description="Helical" evidence="8">
    <location>
        <begin position="522"/>
        <end position="543"/>
    </location>
</feature>